<dbReference type="Proteomes" id="UP000886042">
    <property type="component" value="Unassembled WGS sequence"/>
</dbReference>
<dbReference type="GO" id="GO:0004252">
    <property type="term" value="F:serine-type endopeptidase activity"/>
    <property type="evidence" value="ECO:0007669"/>
    <property type="project" value="InterPro"/>
</dbReference>
<dbReference type="InterPro" id="IPR002470">
    <property type="entry name" value="Peptidase_S9A"/>
</dbReference>
<dbReference type="PANTHER" id="PTHR42881">
    <property type="entry name" value="PROLYL ENDOPEPTIDASE"/>
    <property type="match status" value="1"/>
</dbReference>
<dbReference type="PRINTS" id="PR00862">
    <property type="entry name" value="PROLIGOPTASE"/>
</dbReference>
<sequence length="731" mass="81502">MACQPTQETTQKIQTAAQDAPAQHEANSSVKTAYQLNKEHPMQYTTPGQTDADHLWLEEVTGEKALAKVRQWNERSAPLMQTDIYKEMKAELLEVYNSPEKIPYISYRAGKAYNFWQDDKHVKGIWRATTLDSYGSDNPKWDTVLDVDAISKAAGKNWVFKGADCLAPDYTRCIVSLSVGGKDATERREYDITTKSFVEDGFVLPESKGGTSWVDQDHLLVGVDFGEGTMTDSGYPQITKVWTRGTPLSEARELYRGEKTDVGTFSGTFENADGDNEILIVRAPTFYDTEYYWVPRTGDKAWTTVKLPVPTKTNLGGQFKGQQLMTLQEDWNREDGSSFKSGALVSFSIQDFMDTGKIDTVHEVIMPTARQSIGGTGVTKSAVLLSLYENVSGSAYAFDFYKGEWSKTKLDLPENGNVSIGSTNSKEDIGFINTESFLTPDTLWKINTKTMKIDAIKSLPSWFDSSNMVAEQFEAASTDGVKIPYYVVHQKDMKLDGKNPTMLYGYGGFQISINPRYDATLGRAWLARGGVYVSANIRGGGEFGPAWHQAGLKTKRQIIYDDFIAVAEDLIDRKITTPKHLGIHGRSNGGLLMGVMFTQRPDLFNAVVCGVPLLDMRRFHKLLAGASWMGEYGNPDDEGAEGAYIRGLSPYHNVRDDVEYPEMYIYTSTKDDRVHPGHARKMAQRLEDMGIPFLYYENIDGGHAGAANLEETAHSYALNYSYLAAKLMSDD</sequence>
<dbReference type="InterPro" id="IPR001375">
    <property type="entry name" value="Peptidase_S9_cat"/>
</dbReference>
<dbReference type="SUPFAM" id="SSF53474">
    <property type="entry name" value="alpha/beta-Hydrolases"/>
    <property type="match status" value="1"/>
</dbReference>
<dbReference type="Gene3D" id="3.40.50.1820">
    <property type="entry name" value="alpha/beta hydrolase"/>
    <property type="match status" value="1"/>
</dbReference>
<dbReference type="AlphaFoldDB" id="A0A7C3FYB4"/>
<keyword evidence="2" id="KW-0378">Hydrolase</keyword>
<keyword evidence="3" id="KW-0720">Serine protease</keyword>
<keyword evidence="1" id="KW-0645">Protease</keyword>
<protein>
    <submittedName>
        <fullName evidence="6">S9 family peptidase</fullName>
    </submittedName>
</protein>
<evidence type="ECO:0000259" key="4">
    <source>
        <dbReference type="Pfam" id="PF00326"/>
    </source>
</evidence>
<feature type="domain" description="Peptidase S9A N-terminal" evidence="5">
    <location>
        <begin position="48"/>
        <end position="456"/>
    </location>
</feature>
<reference evidence="6" key="1">
    <citation type="journal article" date="2020" name="mSystems">
        <title>Genome- and Community-Level Interaction Insights into Carbon Utilization and Element Cycling Functions of Hydrothermarchaeota in Hydrothermal Sediment.</title>
        <authorList>
            <person name="Zhou Z."/>
            <person name="Liu Y."/>
            <person name="Xu W."/>
            <person name="Pan J."/>
            <person name="Luo Z.H."/>
            <person name="Li M."/>
        </authorList>
    </citation>
    <scope>NUCLEOTIDE SEQUENCE [LARGE SCALE GENOMIC DNA]</scope>
    <source>
        <strain evidence="6">HyVt-489</strain>
    </source>
</reference>
<comment type="caution">
    <text evidence="6">The sequence shown here is derived from an EMBL/GenBank/DDBJ whole genome shotgun (WGS) entry which is preliminary data.</text>
</comment>
<dbReference type="PANTHER" id="PTHR42881:SF13">
    <property type="entry name" value="PROLYL ENDOPEPTIDASE"/>
    <property type="match status" value="1"/>
</dbReference>
<evidence type="ECO:0000256" key="3">
    <source>
        <dbReference type="ARBA" id="ARBA00022825"/>
    </source>
</evidence>
<gene>
    <name evidence="6" type="ORF">ENJ46_04420</name>
</gene>
<evidence type="ECO:0000259" key="5">
    <source>
        <dbReference type="Pfam" id="PF02897"/>
    </source>
</evidence>
<name>A0A7C3FYB4_9PROT</name>
<dbReference type="SUPFAM" id="SSF50993">
    <property type="entry name" value="Peptidase/esterase 'gauge' domain"/>
    <property type="match status" value="1"/>
</dbReference>
<dbReference type="GO" id="GO:0070012">
    <property type="term" value="F:oligopeptidase activity"/>
    <property type="evidence" value="ECO:0007669"/>
    <property type="project" value="TreeGrafter"/>
</dbReference>
<evidence type="ECO:0000313" key="6">
    <source>
        <dbReference type="EMBL" id="HFB55149.1"/>
    </source>
</evidence>
<dbReference type="GO" id="GO:0005829">
    <property type="term" value="C:cytosol"/>
    <property type="evidence" value="ECO:0007669"/>
    <property type="project" value="TreeGrafter"/>
</dbReference>
<dbReference type="Pfam" id="PF02897">
    <property type="entry name" value="Peptidase_S9_N"/>
    <property type="match status" value="1"/>
</dbReference>
<dbReference type="EMBL" id="DRMN01000291">
    <property type="protein sequence ID" value="HFB55149.1"/>
    <property type="molecule type" value="Genomic_DNA"/>
</dbReference>
<feature type="domain" description="Peptidase S9 prolyl oligopeptidase catalytic" evidence="4">
    <location>
        <begin position="524"/>
        <end position="727"/>
    </location>
</feature>
<dbReference type="InterPro" id="IPR029058">
    <property type="entry name" value="AB_hydrolase_fold"/>
</dbReference>
<evidence type="ECO:0000256" key="2">
    <source>
        <dbReference type="ARBA" id="ARBA00022801"/>
    </source>
</evidence>
<dbReference type="Pfam" id="PF00326">
    <property type="entry name" value="Peptidase_S9"/>
    <property type="match status" value="1"/>
</dbReference>
<dbReference type="GO" id="GO:0006508">
    <property type="term" value="P:proteolysis"/>
    <property type="evidence" value="ECO:0007669"/>
    <property type="project" value="UniProtKB-KW"/>
</dbReference>
<evidence type="ECO:0000256" key="1">
    <source>
        <dbReference type="ARBA" id="ARBA00022670"/>
    </source>
</evidence>
<dbReference type="InterPro" id="IPR023302">
    <property type="entry name" value="Pept_S9A_N"/>
</dbReference>
<organism evidence="6">
    <name type="scientific">Hellea balneolensis</name>
    <dbReference type="NCBI Taxonomy" id="287478"/>
    <lineage>
        <taxon>Bacteria</taxon>
        <taxon>Pseudomonadati</taxon>
        <taxon>Pseudomonadota</taxon>
        <taxon>Alphaproteobacteria</taxon>
        <taxon>Maricaulales</taxon>
        <taxon>Robiginitomaculaceae</taxon>
        <taxon>Hellea</taxon>
    </lineage>
</organism>
<dbReference type="InterPro" id="IPR051167">
    <property type="entry name" value="Prolyl_oligopep/macrocyclase"/>
</dbReference>
<accession>A0A7C3FYB4</accession>
<proteinExistence type="predicted"/>
<dbReference type="Gene3D" id="2.130.10.120">
    <property type="entry name" value="Prolyl oligopeptidase, N-terminal domain"/>
    <property type="match status" value="1"/>
</dbReference>